<sequence>MKAYLAQAKSEIRLSLTQGESLLVTILIPVIFLLGFSAIKVLPVPKGIHSRVDFLVPGTMALAVMATGMVSQGIATAVDRTYGVLKRLGVTPLGKSGFLYAKITAILVVEVIQVAVLYIVGTLLGWHPQGNFAIFIVGALLATVAFSGIGLLLAGTLKSEAMIGISNAIYLILLFLGGMIFPTSSLPGLLATVAKVLPAQATSDIFFHALGAGGSIPSSDWTTLIVWAVVAPLLAAKFFRWES</sequence>
<dbReference type="Pfam" id="PF01061">
    <property type="entry name" value="ABC2_membrane"/>
    <property type="match status" value="1"/>
</dbReference>
<dbReference type="InterPro" id="IPR000412">
    <property type="entry name" value="ABC_2_transport"/>
</dbReference>
<feature type="transmembrane region" description="Helical" evidence="5">
    <location>
        <begin position="99"/>
        <end position="120"/>
    </location>
</feature>
<evidence type="ECO:0000256" key="3">
    <source>
        <dbReference type="ARBA" id="ARBA00022989"/>
    </source>
</evidence>
<keyword evidence="8" id="KW-1185">Reference proteome</keyword>
<dbReference type="PROSITE" id="PS51012">
    <property type="entry name" value="ABC_TM2"/>
    <property type="match status" value="1"/>
</dbReference>
<proteinExistence type="inferred from homology"/>
<dbReference type="InterPro" id="IPR047817">
    <property type="entry name" value="ABC2_TM_bact-type"/>
</dbReference>
<accession>A0A1M4TYI4</accession>
<comment type="similarity">
    <text evidence="5">Belongs to the ABC-2 integral membrane protein family.</text>
</comment>
<dbReference type="AlphaFoldDB" id="A0A1M4TYI4"/>
<evidence type="ECO:0000313" key="8">
    <source>
        <dbReference type="Proteomes" id="UP000184295"/>
    </source>
</evidence>
<dbReference type="EMBL" id="FQUL01000007">
    <property type="protein sequence ID" value="SHE49561.1"/>
    <property type="molecule type" value="Genomic_DNA"/>
</dbReference>
<protein>
    <recommendedName>
        <fullName evidence="5">Transport permease protein</fullName>
    </recommendedName>
</protein>
<dbReference type="OrthoDB" id="160207at2"/>
<keyword evidence="5" id="KW-0813">Transport</keyword>
<dbReference type="InterPro" id="IPR051784">
    <property type="entry name" value="Nod_factor_ABC_transporter"/>
</dbReference>
<dbReference type="PANTHER" id="PTHR43229:SF2">
    <property type="entry name" value="NODULATION PROTEIN J"/>
    <property type="match status" value="1"/>
</dbReference>
<evidence type="ECO:0000256" key="5">
    <source>
        <dbReference type="RuleBase" id="RU361157"/>
    </source>
</evidence>
<dbReference type="PANTHER" id="PTHR43229">
    <property type="entry name" value="NODULATION PROTEIN J"/>
    <property type="match status" value="1"/>
</dbReference>
<feature type="transmembrane region" description="Helical" evidence="5">
    <location>
        <begin position="161"/>
        <end position="181"/>
    </location>
</feature>
<dbReference type="InterPro" id="IPR013525">
    <property type="entry name" value="ABC2_TM"/>
</dbReference>
<keyword evidence="4 5" id="KW-0472">Membrane</keyword>
<keyword evidence="3 5" id="KW-1133">Transmembrane helix</keyword>
<feature type="domain" description="ABC transmembrane type-2" evidence="6">
    <location>
        <begin position="20"/>
        <end position="242"/>
    </location>
</feature>
<feature type="transmembrane region" description="Helical" evidence="5">
    <location>
        <begin position="132"/>
        <end position="154"/>
    </location>
</feature>
<feature type="transmembrane region" description="Helical" evidence="5">
    <location>
        <begin position="21"/>
        <end position="42"/>
    </location>
</feature>
<dbReference type="GO" id="GO:0043190">
    <property type="term" value="C:ATP-binding cassette (ABC) transporter complex"/>
    <property type="evidence" value="ECO:0007669"/>
    <property type="project" value="InterPro"/>
</dbReference>
<evidence type="ECO:0000256" key="4">
    <source>
        <dbReference type="ARBA" id="ARBA00023136"/>
    </source>
</evidence>
<dbReference type="RefSeq" id="WP_072788914.1">
    <property type="nucleotide sequence ID" value="NZ_FQUL01000007.1"/>
</dbReference>
<dbReference type="GO" id="GO:0140359">
    <property type="term" value="F:ABC-type transporter activity"/>
    <property type="evidence" value="ECO:0007669"/>
    <property type="project" value="InterPro"/>
</dbReference>
<gene>
    <name evidence="7" type="ORF">SAMN02745225_00781</name>
</gene>
<evidence type="ECO:0000256" key="1">
    <source>
        <dbReference type="ARBA" id="ARBA00004141"/>
    </source>
</evidence>
<comment type="subcellular location">
    <subcellularLocation>
        <location evidence="5">Cell membrane</location>
        <topology evidence="5">Multi-pass membrane protein</topology>
    </subcellularLocation>
    <subcellularLocation>
        <location evidence="1">Membrane</location>
        <topology evidence="1">Multi-pass membrane protein</topology>
    </subcellularLocation>
</comment>
<evidence type="ECO:0000256" key="2">
    <source>
        <dbReference type="ARBA" id="ARBA00022692"/>
    </source>
</evidence>
<reference evidence="8" key="1">
    <citation type="submission" date="2016-11" db="EMBL/GenBank/DDBJ databases">
        <authorList>
            <person name="Varghese N."/>
            <person name="Submissions S."/>
        </authorList>
    </citation>
    <scope>NUCLEOTIDE SEQUENCE [LARGE SCALE GENOMIC DNA]</scope>
    <source>
        <strain evidence="8">DSM 19514</strain>
    </source>
</reference>
<evidence type="ECO:0000313" key="7">
    <source>
        <dbReference type="EMBL" id="SHE49561.1"/>
    </source>
</evidence>
<evidence type="ECO:0000259" key="6">
    <source>
        <dbReference type="PROSITE" id="PS51012"/>
    </source>
</evidence>
<dbReference type="STRING" id="1121881.SAMN02745225_00781"/>
<dbReference type="Proteomes" id="UP000184295">
    <property type="component" value="Unassembled WGS sequence"/>
</dbReference>
<keyword evidence="2 5" id="KW-0812">Transmembrane</keyword>
<feature type="transmembrane region" description="Helical" evidence="5">
    <location>
        <begin position="221"/>
        <end position="239"/>
    </location>
</feature>
<dbReference type="PIRSF" id="PIRSF006648">
    <property type="entry name" value="DrrB"/>
    <property type="match status" value="1"/>
</dbReference>
<keyword evidence="5" id="KW-1003">Cell membrane</keyword>
<name>A0A1M4TYI4_9ACTN</name>
<feature type="transmembrane region" description="Helical" evidence="5">
    <location>
        <begin position="54"/>
        <end position="78"/>
    </location>
</feature>
<organism evidence="7 8">
    <name type="scientific">Ferrithrix thermotolerans DSM 19514</name>
    <dbReference type="NCBI Taxonomy" id="1121881"/>
    <lineage>
        <taxon>Bacteria</taxon>
        <taxon>Bacillati</taxon>
        <taxon>Actinomycetota</taxon>
        <taxon>Acidimicrobiia</taxon>
        <taxon>Acidimicrobiales</taxon>
        <taxon>Acidimicrobiaceae</taxon>
        <taxon>Ferrithrix</taxon>
    </lineage>
</organism>